<dbReference type="InterPro" id="IPR024607">
    <property type="entry name" value="Sulfatase_CS"/>
</dbReference>
<keyword evidence="4" id="KW-0106">Calcium</keyword>
<dbReference type="PROSITE" id="PS00523">
    <property type="entry name" value="SULFATASE_1"/>
    <property type="match status" value="1"/>
</dbReference>
<dbReference type="EMBL" id="JAENIL010000005">
    <property type="protein sequence ID" value="MBK1876022.1"/>
    <property type="molecule type" value="Genomic_DNA"/>
</dbReference>
<dbReference type="PROSITE" id="PS00149">
    <property type="entry name" value="SULFATASE_2"/>
    <property type="match status" value="1"/>
</dbReference>
<dbReference type="InterPro" id="IPR047115">
    <property type="entry name" value="ARSB"/>
</dbReference>
<dbReference type="PANTHER" id="PTHR10342">
    <property type="entry name" value="ARYLSULFATASE"/>
    <property type="match status" value="1"/>
</dbReference>
<feature type="signal peptide" evidence="7">
    <location>
        <begin position="1"/>
        <end position="23"/>
    </location>
</feature>
<dbReference type="GO" id="GO:0046872">
    <property type="term" value="F:metal ion binding"/>
    <property type="evidence" value="ECO:0007669"/>
    <property type="project" value="UniProtKB-KW"/>
</dbReference>
<comment type="similarity">
    <text evidence="1">Belongs to the sulfatase family.</text>
</comment>
<dbReference type="Pfam" id="PF00884">
    <property type="entry name" value="Sulfatase"/>
    <property type="match status" value="1"/>
</dbReference>
<protein>
    <submittedName>
        <fullName evidence="9">Arylsulfatase</fullName>
    </submittedName>
</protein>
<gene>
    <name evidence="9" type="ORF">JIN87_04025</name>
</gene>
<dbReference type="GO" id="GO:0008484">
    <property type="term" value="F:sulfuric ester hydrolase activity"/>
    <property type="evidence" value="ECO:0007669"/>
    <property type="project" value="InterPro"/>
</dbReference>
<dbReference type="PANTHER" id="PTHR10342:SF274">
    <property type="entry name" value="ARYLSULFATASE B"/>
    <property type="match status" value="1"/>
</dbReference>
<dbReference type="Proteomes" id="UP000617628">
    <property type="component" value="Unassembled WGS sequence"/>
</dbReference>
<dbReference type="Gene3D" id="3.40.720.10">
    <property type="entry name" value="Alkaline Phosphatase, subunit A"/>
    <property type="match status" value="1"/>
</dbReference>
<evidence type="ECO:0000256" key="3">
    <source>
        <dbReference type="ARBA" id="ARBA00022801"/>
    </source>
</evidence>
<evidence type="ECO:0000256" key="2">
    <source>
        <dbReference type="ARBA" id="ARBA00022723"/>
    </source>
</evidence>
<comment type="caution">
    <text evidence="9">The sequence shown here is derived from an EMBL/GenBank/DDBJ whole genome shotgun (WGS) entry which is preliminary data.</text>
</comment>
<feature type="compositionally biased region" description="Basic and acidic residues" evidence="6">
    <location>
        <begin position="471"/>
        <end position="487"/>
    </location>
</feature>
<dbReference type="CDD" id="cd16029">
    <property type="entry name" value="4-S"/>
    <property type="match status" value="1"/>
</dbReference>
<feature type="domain" description="Sulfatase N-terminal" evidence="8">
    <location>
        <begin position="30"/>
        <end position="335"/>
    </location>
</feature>
<keyword evidence="5" id="KW-0325">Glycoprotein</keyword>
<keyword evidence="3" id="KW-0378">Hydrolase</keyword>
<evidence type="ECO:0000256" key="7">
    <source>
        <dbReference type="SAM" id="SignalP"/>
    </source>
</evidence>
<evidence type="ECO:0000256" key="6">
    <source>
        <dbReference type="SAM" id="MobiDB-lite"/>
    </source>
</evidence>
<dbReference type="InterPro" id="IPR000917">
    <property type="entry name" value="Sulfatase_N"/>
</dbReference>
<sequence>MIRAKVVSMLLFLALLMGVNAMAQGATGAPNIVVILADDMHWHHPGFNGGPAETPNLDRLASGGSSLTQFYVHSVCSPTRAAFLTGRYPFRNGMEERSHGNDVAGMLTDERTLAEGLREAGYYTAIIGKWHLGNWHKRHLPMQRGFDYQYGLYGALIGYWDKCRERYYDWHRNEQTLREEGYSTTLIGQEFAKVVKAHDFKKPLFAYVPFNAVHGPDEAPVDLLEKYRALVAKRPGEGDFEAKKYAMLDAMDQSIGKMLGTLEAKGVLENTLIVFFNDNGGRKSNPPYRGGKGENTEGGVRVPCILHWPGNVPAKQKVDGMMHVVDLYPTLLGIGGGSLDQSLPIDGIDMWDTITAGKPSERSEVVYSVPGWEKADTGPIAIRKGDYKLLGEALFNIEQDPSEETDIAGAHPEIYQALHQRLLELASERRIPETHTNISKTIDEPLLVFGEEENANPPPWLEPYVKGLPPTKRELQRAQNRKKQDSK</sequence>
<evidence type="ECO:0000313" key="9">
    <source>
        <dbReference type="EMBL" id="MBK1876022.1"/>
    </source>
</evidence>
<feature type="region of interest" description="Disordered" evidence="6">
    <location>
        <begin position="454"/>
        <end position="487"/>
    </location>
</feature>
<evidence type="ECO:0000259" key="8">
    <source>
        <dbReference type="Pfam" id="PF00884"/>
    </source>
</evidence>
<evidence type="ECO:0000256" key="5">
    <source>
        <dbReference type="ARBA" id="ARBA00023180"/>
    </source>
</evidence>
<dbReference type="InterPro" id="IPR017850">
    <property type="entry name" value="Alkaline_phosphatase_core_sf"/>
</dbReference>
<dbReference type="AlphaFoldDB" id="A0A934VNA4"/>
<name>A0A934VNA4_9BACT</name>
<evidence type="ECO:0000256" key="4">
    <source>
        <dbReference type="ARBA" id="ARBA00022837"/>
    </source>
</evidence>
<reference evidence="9" key="1">
    <citation type="submission" date="2021-01" db="EMBL/GenBank/DDBJ databases">
        <title>Modified the classification status of verrucomicrobia.</title>
        <authorList>
            <person name="Feng X."/>
        </authorList>
    </citation>
    <scope>NUCLEOTIDE SEQUENCE</scope>
    <source>
        <strain evidence="9">KCTC 13126</strain>
    </source>
</reference>
<organism evidence="9 10">
    <name type="scientific">Pelagicoccus mobilis</name>
    <dbReference type="NCBI Taxonomy" id="415221"/>
    <lineage>
        <taxon>Bacteria</taxon>
        <taxon>Pseudomonadati</taxon>
        <taxon>Verrucomicrobiota</taxon>
        <taxon>Opitutia</taxon>
        <taxon>Puniceicoccales</taxon>
        <taxon>Pelagicoccaceae</taxon>
        <taxon>Pelagicoccus</taxon>
    </lineage>
</organism>
<proteinExistence type="inferred from homology"/>
<dbReference type="Gene3D" id="3.30.1120.10">
    <property type="match status" value="2"/>
</dbReference>
<evidence type="ECO:0000256" key="1">
    <source>
        <dbReference type="ARBA" id="ARBA00008779"/>
    </source>
</evidence>
<evidence type="ECO:0000313" key="10">
    <source>
        <dbReference type="Proteomes" id="UP000617628"/>
    </source>
</evidence>
<dbReference type="SUPFAM" id="SSF53649">
    <property type="entry name" value="Alkaline phosphatase-like"/>
    <property type="match status" value="1"/>
</dbReference>
<accession>A0A934VNA4</accession>
<keyword evidence="10" id="KW-1185">Reference proteome</keyword>
<keyword evidence="2" id="KW-0479">Metal-binding</keyword>
<feature type="chain" id="PRO_5037694937" evidence="7">
    <location>
        <begin position="24"/>
        <end position="487"/>
    </location>
</feature>
<keyword evidence="7" id="KW-0732">Signal</keyword>